<dbReference type="AlphaFoldDB" id="A0AAV7S0Z0"/>
<evidence type="ECO:0000313" key="3">
    <source>
        <dbReference type="Proteomes" id="UP001066276"/>
    </source>
</evidence>
<organism evidence="2 3">
    <name type="scientific">Pleurodeles waltl</name>
    <name type="common">Iberian ribbed newt</name>
    <dbReference type="NCBI Taxonomy" id="8319"/>
    <lineage>
        <taxon>Eukaryota</taxon>
        <taxon>Metazoa</taxon>
        <taxon>Chordata</taxon>
        <taxon>Craniata</taxon>
        <taxon>Vertebrata</taxon>
        <taxon>Euteleostomi</taxon>
        <taxon>Amphibia</taxon>
        <taxon>Batrachia</taxon>
        <taxon>Caudata</taxon>
        <taxon>Salamandroidea</taxon>
        <taxon>Salamandridae</taxon>
        <taxon>Pleurodelinae</taxon>
        <taxon>Pleurodeles</taxon>
    </lineage>
</organism>
<evidence type="ECO:0000313" key="2">
    <source>
        <dbReference type="EMBL" id="KAJ1156928.1"/>
    </source>
</evidence>
<sequence length="250" mass="27491">MTGRPWRAGAQTTEGQKFPTRGAPNKIGKGRPDWLRWSFKHSEEPQGASRARGRVCLGSVPDMAQEKASCMGRRADDVWQWIDSQASPGKGLLTEDPLLQRLKRAQYSRTHKLKAPSKKEVQKDGQRAMKAVATLSGSDPGSHWMADEDLEHSGSDQDSDASHISAGSRSEVTLGCHAASSELHSTGLICKVQCQYKMTIKNHMKAIISPEVADNKPRDGSTSRRGTKPKHTLKLIRQGGRREAMLQTAL</sequence>
<keyword evidence="3" id="KW-1185">Reference proteome</keyword>
<accession>A0AAV7S0Z0</accession>
<evidence type="ECO:0000256" key="1">
    <source>
        <dbReference type="SAM" id="MobiDB-lite"/>
    </source>
</evidence>
<feature type="region of interest" description="Disordered" evidence="1">
    <location>
        <begin position="1"/>
        <end position="33"/>
    </location>
</feature>
<feature type="compositionally biased region" description="Basic and acidic residues" evidence="1">
    <location>
        <begin position="213"/>
        <end position="222"/>
    </location>
</feature>
<proteinExistence type="predicted"/>
<feature type="region of interest" description="Disordered" evidence="1">
    <location>
        <begin position="210"/>
        <end position="232"/>
    </location>
</feature>
<feature type="region of interest" description="Disordered" evidence="1">
    <location>
        <begin position="134"/>
        <end position="166"/>
    </location>
</feature>
<reference evidence="2" key="1">
    <citation type="journal article" date="2022" name="bioRxiv">
        <title>Sequencing and chromosome-scale assembly of the giantPleurodeles waltlgenome.</title>
        <authorList>
            <person name="Brown T."/>
            <person name="Elewa A."/>
            <person name="Iarovenko S."/>
            <person name="Subramanian E."/>
            <person name="Araus A.J."/>
            <person name="Petzold A."/>
            <person name="Susuki M."/>
            <person name="Suzuki K.-i.T."/>
            <person name="Hayashi T."/>
            <person name="Toyoda A."/>
            <person name="Oliveira C."/>
            <person name="Osipova E."/>
            <person name="Leigh N.D."/>
            <person name="Simon A."/>
            <person name="Yun M.H."/>
        </authorList>
    </citation>
    <scope>NUCLEOTIDE SEQUENCE</scope>
    <source>
        <strain evidence="2">20211129_DDA</strain>
        <tissue evidence="2">Liver</tissue>
    </source>
</reference>
<dbReference type="Proteomes" id="UP001066276">
    <property type="component" value="Chromosome 5"/>
</dbReference>
<dbReference type="EMBL" id="JANPWB010000009">
    <property type="protein sequence ID" value="KAJ1156928.1"/>
    <property type="molecule type" value="Genomic_DNA"/>
</dbReference>
<protein>
    <submittedName>
        <fullName evidence="2">Uncharacterized protein</fullName>
    </submittedName>
</protein>
<name>A0AAV7S0Z0_PLEWA</name>
<comment type="caution">
    <text evidence="2">The sequence shown here is derived from an EMBL/GenBank/DDBJ whole genome shotgun (WGS) entry which is preliminary data.</text>
</comment>
<gene>
    <name evidence="2" type="ORF">NDU88_009644</name>
</gene>